<dbReference type="GO" id="GO:0008422">
    <property type="term" value="F:beta-glucosidase activity"/>
    <property type="evidence" value="ECO:0007669"/>
    <property type="project" value="TreeGrafter"/>
</dbReference>
<feature type="domain" description="F5/8 type C" evidence="5">
    <location>
        <begin position="945"/>
        <end position="1092"/>
    </location>
</feature>
<dbReference type="RefSeq" id="WP_102366360.1">
    <property type="nucleotide sequence ID" value="NZ_CP020991.1"/>
</dbReference>
<keyword evidence="7" id="KW-0378">Hydrolase</keyword>
<dbReference type="InterPro" id="IPR008979">
    <property type="entry name" value="Galactose-bd-like_sf"/>
</dbReference>
<keyword evidence="8" id="KW-1185">Reference proteome</keyword>
<evidence type="ECO:0000259" key="6">
    <source>
        <dbReference type="PROSITE" id="PS51175"/>
    </source>
</evidence>
<dbReference type="InterPro" id="IPR024462">
    <property type="entry name" value="GH116_N"/>
</dbReference>
<dbReference type="EMBL" id="CP020991">
    <property type="protein sequence ID" value="AUO20229.1"/>
    <property type="molecule type" value="Genomic_DNA"/>
</dbReference>
<dbReference type="Proteomes" id="UP000235589">
    <property type="component" value="Chromosome"/>
</dbReference>
<dbReference type="SUPFAM" id="SSF49785">
    <property type="entry name" value="Galactose-binding domain-like"/>
    <property type="match status" value="2"/>
</dbReference>
<dbReference type="GeneID" id="98063459"/>
<feature type="compositionally biased region" description="Basic and acidic residues" evidence="3">
    <location>
        <begin position="808"/>
        <end position="820"/>
    </location>
</feature>
<evidence type="ECO:0000256" key="4">
    <source>
        <dbReference type="SAM" id="SignalP"/>
    </source>
</evidence>
<dbReference type="PANTHER" id="PTHR12654">
    <property type="entry name" value="BILE ACID BETA-GLUCOSIDASE-RELATED"/>
    <property type="match status" value="1"/>
</dbReference>
<protein>
    <submittedName>
        <fullName evidence="7">Glycoside hydrolase 116 / Carbohydrate binding module family 6</fullName>
    </submittedName>
</protein>
<dbReference type="InterPro" id="IPR012341">
    <property type="entry name" value="6hp_glycosidase-like_sf"/>
</dbReference>
<dbReference type="SMART" id="SM00606">
    <property type="entry name" value="CBD_IV"/>
    <property type="match status" value="1"/>
</dbReference>
<name>A0A2K9P5H9_9FIRM</name>
<dbReference type="Pfam" id="PF04685">
    <property type="entry name" value="DUF608"/>
    <property type="match status" value="1"/>
</dbReference>
<dbReference type="InterPro" id="IPR000421">
    <property type="entry name" value="FA58C"/>
</dbReference>
<evidence type="ECO:0000313" key="7">
    <source>
        <dbReference type="EMBL" id="AUO20229.1"/>
    </source>
</evidence>
<dbReference type="Pfam" id="PF12215">
    <property type="entry name" value="Glyco_hydr_116N"/>
    <property type="match status" value="1"/>
</dbReference>
<dbReference type="OrthoDB" id="9801455at2"/>
<evidence type="ECO:0000313" key="8">
    <source>
        <dbReference type="Proteomes" id="UP000235589"/>
    </source>
</evidence>
<keyword evidence="1 4" id="KW-0732">Signal</keyword>
<dbReference type="InterPro" id="IPR052566">
    <property type="entry name" value="Non-lysos_glucosylceramidase"/>
</dbReference>
<dbReference type="SUPFAM" id="SSF48208">
    <property type="entry name" value="Six-hairpin glycosidases"/>
    <property type="match status" value="1"/>
</dbReference>
<reference evidence="7 8" key="1">
    <citation type="submission" date="2017-04" db="EMBL/GenBank/DDBJ databases">
        <title>Monoglobus pectinilyticus 14 draft genome.</title>
        <authorList>
            <person name="Kim C."/>
            <person name="Rosendale D.I."/>
            <person name="Kelly W.J."/>
            <person name="Tannock G.W."/>
            <person name="Patchett M.L."/>
            <person name="Jordens J.Z."/>
        </authorList>
    </citation>
    <scope>NUCLEOTIDE SEQUENCE [LARGE SCALE GENOMIC DNA]</scope>
    <source>
        <strain evidence="7 8">14</strain>
    </source>
</reference>
<dbReference type="KEGG" id="mpec:B9O19_02087"/>
<dbReference type="Pfam" id="PF00754">
    <property type="entry name" value="F5_F8_type_C"/>
    <property type="match status" value="1"/>
</dbReference>
<dbReference type="GO" id="GO:0005975">
    <property type="term" value="P:carbohydrate metabolic process"/>
    <property type="evidence" value="ECO:0007669"/>
    <property type="project" value="InterPro"/>
</dbReference>
<dbReference type="InterPro" id="IPR006584">
    <property type="entry name" value="Cellulose-bd_IV"/>
</dbReference>
<proteinExistence type="predicted"/>
<dbReference type="Gene3D" id="1.50.10.10">
    <property type="match status" value="1"/>
</dbReference>
<accession>A0A2K9P5H9</accession>
<feature type="domain" description="CBM6" evidence="6">
    <location>
        <begin position="824"/>
        <end position="958"/>
    </location>
</feature>
<dbReference type="CDD" id="cd04084">
    <property type="entry name" value="CBM6_xylanase-like"/>
    <property type="match status" value="1"/>
</dbReference>
<evidence type="ECO:0000256" key="3">
    <source>
        <dbReference type="SAM" id="MobiDB-lite"/>
    </source>
</evidence>
<dbReference type="PROSITE" id="PS51175">
    <property type="entry name" value="CBM6"/>
    <property type="match status" value="1"/>
</dbReference>
<dbReference type="PANTHER" id="PTHR12654:SF0">
    <property type="entry name" value="NON-LYSOSOMAL GLUCOSYLCERAMIDASE"/>
    <property type="match status" value="1"/>
</dbReference>
<keyword evidence="2" id="KW-0326">Glycosidase</keyword>
<organism evidence="7 8">
    <name type="scientific">Monoglobus pectinilyticus</name>
    <dbReference type="NCBI Taxonomy" id="1981510"/>
    <lineage>
        <taxon>Bacteria</taxon>
        <taxon>Bacillati</taxon>
        <taxon>Bacillota</taxon>
        <taxon>Clostridia</taxon>
        <taxon>Monoglobales</taxon>
        <taxon>Monoglobaceae</taxon>
        <taxon>Monoglobus</taxon>
    </lineage>
</organism>
<feature type="signal peptide" evidence="4">
    <location>
        <begin position="1"/>
        <end position="30"/>
    </location>
</feature>
<feature type="chain" id="PRO_5014837029" evidence="4">
    <location>
        <begin position="31"/>
        <end position="1367"/>
    </location>
</feature>
<dbReference type="InterPro" id="IPR005084">
    <property type="entry name" value="CBM6"/>
</dbReference>
<dbReference type="GO" id="GO:0030246">
    <property type="term" value="F:carbohydrate binding"/>
    <property type="evidence" value="ECO:0007669"/>
    <property type="project" value="InterPro"/>
</dbReference>
<sequence length="1367" mass="152085">MKGLFKRLMGVFVIVSLVCSTFAVPIEVNAASDTQQVDGTTGTPLGGFGTGGVKFNARLGSFAALTKAPADANDYTALKDAKFQLYTNRNGSIKTVDTMKSASSNGRSEDDAIWPMHFANMGSTNDVQVNLKAFSPLDNVDYDNMSMPYAFYEMTLENLGDTSVDASCAFQLTTNDIPALVDGKGFNGKKWAIYGNSEQNGAIVSVGNNSDFNTTGVLDNSISGKTNKVAVKVNLDAKQSTVIRFVLAWYDDSEPDWHYYLNLYNNPGDIAARGLEKFDTLKNNAETLVTKMRDSNLPDWFRNQIQNTLVNISNNSMYKKDGRVAYSEGQWTCFGTMDQMWQARQVIAQFIPFFAWRELEYWARTQRNDGQIHHDFNTAVENKADRAELVDWDYTEHPDYRNVDKWVDLNCGLIISVYETMQVAGNPSTDGIILGKDPIPEGTTMLDYFWPYLKKAGDRILKQVELYGNKTYPYTFDNSENSYDAGGNPNPYNASVSAVAYKIMARLADEMGETEEAAKYTTAYNTVTDSFAKRYLSNNFPEDKRVSESFLTGQWLSLHLKLGQIWTDEQTDYALSELDSFYHPYYWGMGTLKGTYNEWTPYTLMHYGGLLLQTRRENIFEAMQRDSYNRQYTDRNKVFNHPLDILPAVNTPNYAATTISGDKQYISMPGLWRNYNDVVGYYRDQRTKDIWVQPRLLPEMNNVMTDGMFVMPEGYGTVSCVESGEANQNQNMTVKSDNPIAVKNIHLSDNFGETNPVVQINGQPVNFTRTGTGYDKELVVEWNGTLDSTGITIETSGEAGYTVPALPEKPDHGPDDKPSGEVKNPYESISATSAEGKVKVDVETPMGQDWFVRNQFNYDSHIIFENVDFGDVGSNMISARVASVDSGFTLQVKLDAVSNDIIGTIEVPNTGNEQTWKEASCTLNETVKGKHDVIIVFDAAGASGEDAKFVNLNSIKFLQADGRLDRSAWKGSASNNSSSTFAAWDGDLETKWHCSWQEVGKYMTINFGKTEKFNKIVIDNNTKTTDHPKGYALYVSNDGKNFGDPIVTGNPEQDTKLVIEFPEQQAQYIKIVITEANSSKYWAVNELNVFMEKEPEPEETDPAQVGVFSGTSSNHPTGTKYFNITKNDLGSKPARVNSNTERAKFVDGIDAKVKAIFADKTDETLLREKFTQTFVNYIGKSGDYDVKPTIADISLPAGKYSIYYFGGEDLPVIVDLPDAAPGMVTVDASKPSYAFATIGTKTHNMKEISLTVNQDYTGDITFYNENGWLPDLYSLVIMNDNAPQPQPVTEITGYSKDTGVVSISRGEDFPENAVVVAAGYTNDVLTDVKYAAVGSSNEIEVGTVAGDTVKVYLWDSLENMNPLCEAY</sequence>
<evidence type="ECO:0000259" key="5">
    <source>
        <dbReference type="PROSITE" id="PS50022"/>
    </source>
</evidence>
<evidence type="ECO:0000256" key="1">
    <source>
        <dbReference type="ARBA" id="ARBA00022729"/>
    </source>
</evidence>
<dbReference type="Gene3D" id="2.60.120.260">
    <property type="entry name" value="Galactose-binding domain-like"/>
    <property type="match status" value="2"/>
</dbReference>
<dbReference type="InterPro" id="IPR008928">
    <property type="entry name" value="6-hairpin_glycosidase_sf"/>
</dbReference>
<evidence type="ECO:0000256" key="2">
    <source>
        <dbReference type="ARBA" id="ARBA00023295"/>
    </source>
</evidence>
<dbReference type="Pfam" id="PF03422">
    <property type="entry name" value="CBM_6"/>
    <property type="match status" value="1"/>
</dbReference>
<dbReference type="PROSITE" id="PS50022">
    <property type="entry name" value="FA58C_3"/>
    <property type="match status" value="1"/>
</dbReference>
<gene>
    <name evidence="7" type="ORF">B9O19_02087</name>
</gene>
<dbReference type="InterPro" id="IPR006775">
    <property type="entry name" value="GH116_catalytic"/>
</dbReference>
<feature type="region of interest" description="Disordered" evidence="3">
    <location>
        <begin position="801"/>
        <end position="823"/>
    </location>
</feature>